<feature type="non-terminal residue" evidence="1">
    <location>
        <position position="99"/>
    </location>
</feature>
<sequence>MLSENKKDADYRKRVFFSDEAKFHLIGGVNRHSAGIWGCENPHAVLKTVRDSPKLNLWCGLKNNKIVGPFFFSEKTITTNTYPDMLQLLVMPQIQDIRN</sequence>
<dbReference type="OrthoDB" id="6435326at2759"/>
<organism evidence="1 2">
    <name type="scientific">Stegodyphus mimosarum</name>
    <name type="common">African social velvet spider</name>
    <dbReference type="NCBI Taxonomy" id="407821"/>
    <lineage>
        <taxon>Eukaryota</taxon>
        <taxon>Metazoa</taxon>
        <taxon>Ecdysozoa</taxon>
        <taxon>Arthropoda</taxon>
        <taxon>Chelicerata</taxon>
        <taxon>Arachnida</taxon>
        <taxon>Araneae</taxon>
        <taxon>Araneomorphae</taxon>
        <taxon>Entelegynae</taxon>
        <taxon>Eresoidea</taxon>
        <taxon>Eresidae</taxon>
        <taxon>Stegodyphus</taxon>
    </lineage>
</organism>
<reference evidence="1 2" key="1">
    <citation type="submission" date="2013-11" db="EMBL/GenBank/DDBJ databases">
        <title>Genome sequencing of Stegodyphus mimosarum.</title>
        <authorList>
            <person name="Bechsgaard J."/>
        </authorList>
    </citation>
    <scope>NUCLEOTIDE SEQUENCE [LARGE SCALE GENOMIC DNA]</scope>
</reference>
<evidence type="ECO:0000313" key="1">
    <source>
        <dbReference type="EMBL" id="KFM67501.1"/>
    </source>
</evidence>
<keyword evidence="2" id="KW-1185">Reference proteome</keyword>
<dbReference type="InterPro" id="IPR036397">
    <property type="entry name" value="RNaseH_sf"/>
</dbReference>
<dbReference type="Proteomes" id="UP000054359">
    <property type="component" value="Unassembled WGS sequence"/>
</dbReference>
<dbReference type="EMBL" id="KK116356">
    <property type="protein sequence ID" value="KFM67501.1"/>
    <property type="molecule type" value="Genomic_DNA"/>
</dbReference>
<gene>
    <name evidence="1" type="ORF">X975_22392</name>
</gene>
<name>A0A087TQW2_STEMI</name>
<proteinExistence type="predicted"/>
<dbReference type="GO" id="GO:0003676">
    <property type="term" value="F:nucleic acid binding"/>
    <property type="evidence" value="ECO:0007669"/>
    <property type="project" value="InterPro"/>
</dbReference>
<protein>
    <recommendedName>
        <fullName evidence="3">DDE-1 domain-containing protein</fullName>
    </recommendedName>
</protein>
<dbReference type="OMA" id="PHATIEH"/>
<dbReference type="Gene3D" id="3.30.420.10">
    <property type="entry name" value="Ribonuclease H-like superfamily/Ribonuclease H"/>
    <property type="match status" value="1"/>
</dbReference>
<accession>A0A087TQW2</accession>
<dbReference type="PANTHER" id="PTHR47326">
    <property type="entry name" value="TRANSPOSABLE ELEMENT TC3 TRANSPOSASE-LIKE PROTEIN"/>
    <property type="match status" value="1"/>
</dbReference>
<dbReference type="AlphaFoldDB" id="A0A087TQW2"/>
<evidence type="ECO:0008006" key="3">
    <source>
        <dbReference type="Google" id="ProtNLM"/>
    </source>
</evidence>
<dbReference type="PANTHER" id="PTHR47326:SF1">
    <property type="entry name" value="HTH PSQ-TYPE DOMAIN-CONTAINING PROTEIN"/>
    <property type="match status" value="1"/>
</dbReference>
<evidence type="ECO:0000313" key="2">
    <source>
        <dbReference type="Proteomes" id="UP000054359"/>
    </source>
</evidence>